<keyword evidence="3" id="KW-1185">Reference proteome</keyword>
<comment type="caution">
    <text evidence="2">The sequence shown here is derived from an EMBL/GenBank/DDBJ whole genome shotgun (WGS) entry which is preliminary data.</text>
</comment>
<dbReference type="Proteomes" id="UP000295192">
    <property type="component" value="Unassembled WGS sequence"/>
</dbReference>
<proteinExistence type="predicted"/>
<feature type="region of interest" description="Disordered" evidence="1">
    <location>
        <begin position="318"/>
        <end position="337"/>
    </location>
</feature>
<feature type="compositionally biased region" description="Basic and acidic residues" evidence="1">
    <location>
        <begin position="283"/>
        <end position="313"/>
    </location>
</feature>
<feature type="compositionally biased region" description="Basic and acidic residues" evidence="1">
    <location>
        <begin position="414"/>
        <end position="425"/>
    </location>
</feature>
<feature type="region of interest" description="Disordered" evidence="1">
    <location>
        <begin position="361"/>
        <end position="436"/>
    </location>
</feature>
<evidence type="ECO:0000256" key="1">
    <source>
        <dbReference type="SAM" id="MobiDB-lite"/>
    </source>
</evidence>
<gene>
    <name evidence="2" type="ORF">AWZ03_008658</name>
</gene>
<evidence type="ECO:0000313" key="3">
    <source>
        <dbReference type="Proteomes" id="UP000295192"/>
    </source>
</evidence>
<protein>
    <submittedName>
        <fullName evidence="2">Uncharacterized protein</fullName>
    </submittedName>
</protein>
<feature type="compositionally biased region" description="Acidic residues" evidence="1">
    <location>
        <begin position="426"/>
        <end position="436"/>
    </location>
</feature>
<reference evidence="2 3" key="1">
    <citation type="journal article" date="2019" name="J. Hered.">
        <title>An Improved Genome Assembly for Drosophila navojoa, the Basal Species in the mojavensis Cluster.</title>
        <authorList>
            <person name="Vanderlinde T."/>
            <person name="Dupim E.G."/>
            <person name="Nazario-Yepiz N.O."/>
            <person name="Carvalho A.B."/>
        </authorList>
    </citation>
    <scope>NUCLEOTIDE SEQUENCE [LARGE SCALE GENOMIC DNA]</scope>
    <source>
        <strain evidence="2">Navoj_Jal97</strain>
        <tissue evidence="2">Whole organism</tissue>
    </source>
</reference>
<dbReference type="EMBL" id="LSRL02000091">
    <property type="protein sequence ID" value="TDG44927.1"/>
    <property type="molecule type" value="Genomic_DNA"/>
</dbReference>
<sequence length="634" mass="73109">MLLDIAARINRKTFKLYRTSKTDWLVADGEQIGVQTKYKEELGMEMESFFRPSYPGAPQPSAVSPAVVESRLTPNYASSPHSSMNTSTFRHIGEQPKTGEFKKRNLDNLLNAEQVQLIDSKEVIERIQNFVKKVKDRRKVCKSIERTRSPLQGRKLSPQEVLRSCNRPKRKVNIFADHKKQSFRPDDAEPTALQKPRQIVYNHEQTLLSALSRRENAAEMGQLKMHLKSKTNQNNTKINRAERQAERINKKKLENASNVWKSAVSIKLDKMNKKLPVANSKWKSYEDPDRTPRPYTADNKDFRPKIRDPKVNESRTKLNAIKKEPIENRKHIKDKGKQQHYIKIEKIKQVKVNDWLEDTEMDTETDEQQRPDITNQKLKTAKKPEKSKEKVKKSIEKKTEVEDKCKKQQQSEVKITKKETNGEKEDSLEDDSEEAEQEYLLGTEDEELMNEEVMESKDSSASPKKQRAFTKLKMLIMKMKNIVIKSNRAVQVMSRMKMQVKEGNQLVEDSAMRPVGRSADVVRTVEIHKPQKRTAVVNAISPRSRVADHSEPPTAEMPMSVQVYEERNVLQELPSLVEATSRGRDKSRQNCELCKNESKSKIWNSLGIRFGNYAKRTKLFPANGAKSSKKEPGL</sequence>
<feature type="compositionally biased region" description="Basic and acidic residues" evidence="1">
    <location>
        <begin position="382"/>
        <end position="406"/>
    </location>
</feature>
<accession>A0A484B7R5</accession>
<organism evidence="2 3">
    <name type="scientific">Drosophila navojoa</name>
    <name type="common">Fruit fly</name>
    <dbReference type="NCBI Taxonomy" id="7232"/>
    <lineage>
        <taxon>Eukaryota</taxon>
        <taxon>Metazoa</taxon>
        <taxon>Ecdysozoa</taxon>
        <taxon>Arthropoda</taxon>
        <taxon>Hexapoda</taxon>
        <taxon>Insecta</taxon>
        <taxon>Pterygota</taxon>
        <taxon>Neoptera</taxon>
        <taxon>Endopterygota</taxon>
        <taxon>Diptera</taxon>
        <taxon>Brachycera</taxon>
        <taxon>Muscomorpha</taxon>
        <taxon>Ephydroidea</taxon>
        <taxon>Drosophilidae</taxon>
        <taxon>Drosophila</taxon>
    </lineage>
</organism>
<dbReference type="AlphaFoldDB" id="A0A484B7R5"/>
<name>A0A484B7R5_DRONA</name>
<evidence type="ECO:0000313" key="2">
    <source>
        <dbReference type="EMBL" id="TDG44927.1"/>
    </source>
</evidence>
<feature type="region of interest" description="Disordered" evidence="1">
    <location>
        <begin position="282"/>
        <end position="313"/>
    </location>
</feature>
<feature type="compositionally biased region" description="Basic and acidic residues" evidence="1">
    <location>
        <begin position="318"/>
        <end position="329"/>
    </location>
</feature>
<dbReference type="OMA" id="WLEDTEM"/>